<keyword evidence="2" id="KW-1185">Reference proteome</keyword>
<dbReference type="Proteomes" id="UP001148737">
    <property type="component" value="Unassembled WGS sequence"/>
</dbReference>
<organism evidence="1 2">
    <name type="scientific">Lecanicillium saksenae</name>
    <dbReference type="NCBI Taxonomy" id="468837"/>
    <lineage>
        <taxon>Eukaryota</taxon>
        <taxon>Fungi</taxon>
        <taxon>Dikarya</taxon>
        <taxon>Ascomycota</taxon>
        <taxon>Pezizomycotina</taxon>
        <taxon>Sordariomycetes</taxon>
        <taxon>Hypocreomycetidae</taxon>
        <taxon>Hypocreales</taxon>
        <taxon>Cordycipitaceae</taxon>
        <taxon>Lecanicillium</taxon>
    </lineage>
</organism>
<proteinExistence type="predicted"/>
<name>A0ACC1QWK4_9HYPO</name>
<reference evidence="1" key="1">
    <citation type="submission" date="2022-07" db="EMBL/GenBank/DDBJ databases">
        <title>Genome Sequence of Lecanicillium saksenae.</title>
        <authorList>
            <person name="Buettner E."/>
        </authorList>
    </citation>
    <scope>NUCLEOTIDE SEQUENCE</scope>
    <source>
        <strain evidence="1">VT-O1</strain>
    </source>
</reference>
<accession>A0ACC1QWK4</accession>
<protein>
    <submittedName>
        <fullName evidence="1">Uncharacterized protein</fullName>
    </submittedName>
</protein>
<dbReference type="EMBL" id="JANAKD010000375">
    <property type="protein sequence ID" value="KAJ3494470.1"/>
    <property type="molecule type" value="Genomic_DNA"/>
</dbReference>
<comment type="caution">
    <text evidence="1">The sequence shown here is derived from an EMBL/GenBank/DDBJ whole genome shotgun (WGS) entry which is preliminary data.</text>
</comment>
<evidence type="ECO:0000313" key="2">
    <source>
        <dbReference type="Proteomes" id="UP001148737"/>
    </source>
</evidence>
<sequence>MLVRNDRPSMLVTSSTDDDTDEVLYVMQRAAGGGTIIGGTYDIGNWESQPCPNIAARIMSRAVRLDPGLGNGKGVTGLDVIRHAVGLRPYRKGGVRIERETMRDAGDGSSVQVVHNYGHAGWGYQGSYGCAERVVELVNEIRAAKGEDLSKEPKLFNYETEARSKLVMSRIFSTYVAEPRYSSVPLSDSSIPSCSPTTTGSLHPQAPRCDRQLETSKKSSSNCQDNQRAMEVKRKSAQASREQPAHVQALTFVLDMACGRHALSPLIPVALWLADAVLTCLVIWKIPYTEIDWIAYMEQITQFVNGERDYTQIKGGTGPLVYPAAHVYTYTGLYYLTGEGENILLAQQLFAVLYMATLGLVMLCYWKAKVPPYIFPILILSKRLHSVFVLRCFNDCFAAFFLWLAIFSFQRRLWALGAIAYTWGLGIKMSLLLVLPAVAAVLLHARGFSGALSLAWLMTQVQVFKFEWTVNWRMMGEETFLSREFALVLLALHAAVLGLFLTTRWMRPANKSVLEMVPAWLRFSSALTPDEEIRVSRRVTPDFIMTTILSANVIGLLFARSLHYQFYAYLAWSTPFLLWRTLPNAALVYPLFFLQEWAWNVFPSTSESSTTAVAVMATTVLVAYFGTRNDGIVLKKPASKKQ</sequence>
<evidence type="ECO:0000313" key="1">
    <source>
        <dbReference type="EMBL" id="KAJ3494470.1"/>
    </source>
</evidence>
<gene>
    <name evidence="1" type="ORF">NLG97_g4063</name>
</gene>